<dbReference type="InterPro" id="IPR000994">
    <property type="entry name" value="Pept_M24"/>
</dbReference>
<dbReference type="Pfam" id="PF00557">
    <property type="entry name" value="Peptidase_M24"/>
    <property type="match status" value="1"/>
</dbReference>
<feature type="domain" description="Creatinase N-terminal" evidence="2">
    <location>
        <begin position="11"/>
        <end position="102"/>
    </location>
</feature>
<dbReference type="SUPFAM" id="SSF55920">
    <property type="entry name" value="Creatinase/aminopeptidase"/>
    <property type="match status" value="1"/>
</dbReference>
<dbReference type="PANTHER" id="PTHR46112:SF2">
    <property type="entry name" value="XAA-PRO AMINOPEPTIDASE P-RELATED"/>
    <property type="match status" value="1"/>
</dbReference>
<dbReference type="RefSeq" id="WP_007691779.1">
    <property type="nucleotide sequence ID" value="NZ_AOMB01000015.1"/>
</dbReference>
<dbReference type="InterPro" id="IPR029149">
    <property type="entry name" value="Creatin/AminoP/Spt16_N"/>
</dbReference>
<dbReference type="EMBL" id="AOMB01000015">
    <property type="protein sequence ID" value="EMA39748.1"/>
    <property type="molecule type" value="Genomic_DNA"/>
</dbReference>
<dbReference type="eggNOG" id="arCOG01002">
    <property type="taxonomic scope" value="Archaea"/>
</dbReference>
<dbReference type="InterPro" id="IPR036005">
    <property type="entry name" value="Creatinase/aminopeptidase-like"/>
</dbReference>
<evidence type="ECO:0000259" key="1">
    <source>
        <dbReference type="Pfam" id="PF00557"/>
    </source>
</evidence>
<keyword evidence="4" id="KW-1185">Reference proteome</keyword>
<proteinExistence type="predicted"/>
<comment type="caution">
    <text evidence="3">The sequence shown here is derived from an EMBL/GenBank/DDBJ whole genome shotgun (WGS) entry which is preliminary data.</text>
</comment>
<organism evidence="3 4">
    <name type="scientific">Halococcus hamelinensis 100A6</name>
    <dbReference type="NCBI Taxonomy" id="1132509"/>
    <lineage>
        <taxon>Archaea</taxon>
        <taxon>Methanobacteriati</taxon>
        <taxon>Methanobacteriota</taxon>
        <taxon>Stenosarchaea group</taxon>
        <taxon>Halobacteria</taxon>
        <taxon>Halobacteriales</taxon>
        <taxon>Halococcaceae</taxon>
        <taxon>Halococcus</taxon>
    </lineage>
</organism>
<dbReference type="AlphaFoldDB" id="M0M2W7"/>
<name>M0M2W7_9EURY</name>
<protein>
    <submittedName>
        <fullName evidence="3">Peptidase M24</fullName>
    </submittedName>
</protein>
<gene>
    <name evidence="3" type="ORF">C447_05812</name>
</gene>
<feature type="domain" description="Peptidase M24" evidence="1">
    <location>
        <begin position="134"/>
        <end position="329"/>
    </location>
</feature>
<dbReference type="CDD" id="cd01066">
    <property type="entry name" value="APP_MetAP"/>
    <property type="match status" value="1"/>
</dbReference>
<dbReference type="InterPro" id="IPR050659">
    <property type="entry name" value="Peptidase_M24B"/>
</dbReference>
<accession>M0M2W7</accession>
<evidence type="ECO:0000313" key="4">
    <source>
        <dbReference type="Proteomes" id="UP000011566"/>
    </source>
</evidence>
<evidence type="ECO:0000313" key="3">
    <source>
        <dbReference type="EMBL" id="EMA39748.1"/>
    </source>
</evidence>
<dbReference type="InterPro" id="IPR000587">
    <property type="entry name" value="Creatinase_N"/>
</dbReference>
<dbReference type="SUPFAM" id="SSF53092">
    <property type="entry name" value="Creatinase/prolidase N-terminal domain"/>
    <property type="match status" value="1"/>
</dbReference>
<dbReference type="PANTHER" id="PTHR46112">
    <property type="entry name" value="AMINOPEPTIDASE"/>
    <property type="match status" value="1"/>
</dbReference>
<dbReference type="Gene3D" id="3.90.230.10">
    <property type="entry name" value="Creatinase/methionine aminopeptidase superfamily"/>
    <property type="match status" value="1"/>
</dbReference>
<reference evidence="3 4" key="1">
    <citation type="journal article" date="2014" name="PLoS Genet.">
        <title>Phylogenetically driven sequencing of extremely halophilic archaea reveals strategies for static and dynamic osmo-response.</title>
        <authorList>
            <person name="Becker E.A."/>
            <person name="Seitzer P.M."/>
            <person name="Tritt A."/>
            <person name="Larsen D."/>
            <person name="Krusor M."/>
            <person name="Yao A.I."/>
            <person name="Wu D."/>
            <person name="Madern D."/>
            <person name="Eisen J.A."/>
            <person name="Darling A.E."/>
            <person name="Facciotti M.T."/>
        </authorList>
    </citation>
    <scope>NUCLEOTIDE SEQUENCE [LARGE SCALE GENOMIC DNA]</scope>
    <source>
        <strain evidence="3 4">100A6</strain>
    </source>
</reference>
<dbReference type="PATRIC" id="fig|1132509.6.peg.1333"/>
<sequence>MNVYPDGEKTDRLDTYLAAEDLDAVWFARPANFAWLTGGDNVVDREAEVGVAAAGYAGDEVRVVTDTIEAQRLAEEELPDGTPIESFPWYESTLPDAVAERSSTPAAADFDVPGLDTLDPVWLRVPLTDVDVERYRALGADTAAAVEAVGREVEAGTTEREAAARLREALFERGVDSPVALVASAERAQAYRHFPPKDVELGAYGILTVTGVRDGLHASVTRTVAFDPPEWLADRHEAAMSVEAAVIAATNRLAGGGTAADLFEVIQDAYADAGYPGEWEEHHQGGLTGFAGREWKATPTAGEPVEVPAGYAWNPTVQGAKSEDTVLVDDGVEVLTATGEWPTREFEVGGERIVRHALGP</sequence>
<dbReference type="Pfam" id="PF01321">
    <property type="entry name" value="Creatinase_N"/>
    <property type="match status" value="1"/>
</dbReference>
<evidence type="ECO:0000259" key="2">
    <source>
        <dbReference type="Pfam" id="PF01321"/>
    </source>
</evidence>
<dbReference type="Proteomes" id="UP000011566">
    <property type="component" value="Unassembled WGS sequence"/>
</dbReference>